<dbReference type="InterPro" id="IPR036691">
    <property type="entry name" value="Endo/exonu/phosph_ase_sf"/>
</dbReference>
<dbReference type="SMART" id="SM00343">
    <property type="entry name" value="ZnF_C2HC"/>
    <property type="match status" value="2"/>
</dbReference>
<keyword evidence="3" id="KW-1133">Transmembrane helix</keyword>
<feature type="transmembrane region" description="Helical" evidence="3">
    <location>
        <begin position="1482"/>
        <end position="1501"/>
    </location>
</feature>
<feature type="region of interest" description="Disordered" evidence="2">
    <location>
        <begin position="245"/>
        <end position="272"/>
    </location>
</feature>
<gene>
    <name evidence="6" type="ORF">CB5_LOCUS12982</name>
</gene>
<feature type="domain" description="CCHC-type" evidence="4">
    <location>
        <begin position="189"/>
        <end position="205"/>
    </location>
</feature>
<name>A0A6V7PFW9_ANACO</name>
<feature type="region of interest" description="Disordered" evidence="2">
    <location>
        <begin position="801"/>
        <end position="840"/>
    </location>
</feature>
<dbReference type="InterPro" id="IPR043502">
    <property type="entry name" value="DNA/RNA_pol_sf"/>
</dbReference>
<dbReference type="PROSITE" id="PS50878">
    <property type="entry name" value="RT_POL"/>
    <property type="match status" value="1"/>
</dbReference>
<dbReference type="InterPro" id="IPR000477">
    <property type="entry name" value="RT_dom"/>
</dbReference>
<evidence type="ECO:0000256" key="2">
    <source>
        <dbReference type="SAM" id="MobiDB-lite"/>
    </source>
</evidence>
<keyword evidence="3" id="KW-0472">Membrane</keyword>
<accession>A0A6V7PFW9</accession>
<proteinExistence type="predicted"/>
<evidence type="ECO:0000256" key="3">
    <source>
        <dbReference type="SAM" id="Phobius"/>
    </source>
</evidence>
<feature type="compositionally biased region" description="Polar residues" evidence="2">
    <location>
        <begin position="666"/>
        <end position="677"/>
    </location>
</feature>
<dbReference type="Pfam" id="PF00078">
    <property type="entry name" value="RVT_1"/>
    <property type="match status" value="1"/>
</dbReference>
<feature type="compositionally biased region" description="Pro residues" evidence="2">
    <location>
        <begin position="647"/>
        <end position="657"/>
    </location>
</feature>
<keyword evidence="1" id="KW-0479">Metal-binding</keyword>
<sequence>MGLVGFQSAMVWTTMAPLDSSGRPAEQPLRWMAWRVTLLAIGARLEPTARPVTPTTTTSTYLLDPRIHPRSFPFDSSDLHSPALISHRTTWNYYLPWDRCCSDTDLEPHDLFYGSDDESDLRICKIGMKGILIEQQARVRPDFSYKDAVLSPSATIPAPLLPPRHNRLSTSRLPLLPPLSLHNPSLIGRCFRCFERGHVANGCREPRRCLRCTRFGHSASVCERHRKPSSPAVTRRTPVVRSLPFRRNMDNPRRPSTSALRRLSVEPGPSNSRPSAATVFLPCPPSPAAPLQPLSACVARVEIPITYPQDSVEILVCGLASRFGGSSTAYKVASFLPETRAIFFPSWHVRESAVGRSPLRFNDLDFHFSDWVEAGEGDSGYLRHKAWIRLHNWPILTWNVEDVKAAVSGFGELWEVDTHSEQHSNVSYFRVLIRCHHANSIPEALDLMVEDRCFFVPIEIESVEDARPILLGEGLDDHLGLVSLVEQERFIRQTGFYSIPAYRSCDPPPAARQEAPRRRRAPLQTSRPTVAVHPGARGSDLPRDPSPHALVGQGGCPSQPLGRLDAGRESGSPLFMDWPGLPSSQALPNRRFGDRVEVDGGRLSPDALLPGLTRPSEPTVDPVLESTVLVDPEPSFSPSISRVANGPPIPTPAWPDPEPSKLPNCSEPSFSPSNSKVANEPPLPTLDRPDPDSCNLPNCSEPRISPSNSQAAVGLSESAPRRPDALPPSRLASALGPCLHVTPSDSEPRLLPLRRPASLAHKSGKLLFSRRSVRLAAKNIDNHKSSLQRAQDIMSKKAKLLKTSRPSTSAAASDPHLDSFRPLVGKSGGSSASMEAPAPQDRDKLIPLTLEDIQIIKTHNIIRGVGRARDFNVLLSIQDKNGPTTNINDILSFRETVQESGLIDIPIANKSFTWSNGRVTPTLERLDRVFISNAWTLVFPRSALRALPRPRSDHTPLVLSSYTFIPSANLFRFEAFWLRHPALRSVVAAAWRSVLHDTNPVNLILRKIESVQSALRSWSADISLASREQGKRCLLWIEWLDKAEEYRPLTTPEYILRPKLKTRYEDICLQEEIKWKQRSRVQWLKVGDANTKFFHQQASARRSKNFISRLSTGSSTFTSPDQIAGHLLSFFRNQLGVQLNPSVDINLHAIYADQQIDLSSLHALFTVSEVKTAVFSSAPEKAPGPDGLPMLFYQHFWNLIKDDIMGMFNNFYNGLANLTGANTGWLCLVPKKNEALSANDFRPISLIHSVAKLISKVLASRLQNVLGELINSYQAAFLKGRHISDNFNCAHILIHHLYTTKQRAALLKIDFERAFDQVDWSFLLDLLQARGFSQRWISWIRSFLHSASTSVILNGTPGKSFPCRRGLRQGDPLSPLLFILCVDVLYRLIQIAVIERLLPDVGIGNARLHTLQFADDLIIFFDGSTRSAAIVKLILDKFAGCSGLKINYSKSSVTPINMPDAQASSLQEEKTTLTLMPMPTSGLIGLLVFLGGALAGALVRVARQAREELHGCSGNSGSGRNRTSDNGIRNER</sequence>
<evidence type="ECO:0008006" key="7">
    <source>
        <dbReference type="Google" id="ProtNLM"/>
    </source>
</evidence>
<evidence type="ECO:0000259" key="4">
    <source>
        <dbReference type="PROSITE" id="PS50158"/>
    </source>
</evidence>
<protein>
    <recommendedName>
        <fullName evidence="7">Reverse transcriptase domain-containing protein</fullName>
    </recommendedName>
</protein>
<feature type="domain" description="Reverse transcriptase" evidence="5">
    <location>
        <begin position="1210"/>
        <end position="1494"/>
    </location>
</feature>
<feature type="compositionally biased region" description="Basic and acidic residues" evidence="2">
    <location>
        <begin position="591"/>
        <end position="600"/>
    </location>
</feature>
<dbReference type="GO" id="GO:0008270">
    <property type="term" value="F:zinc ion binding"/>
    <property type="evidence" value="ECO:0007669"/>
    <property type="project" value="UniProtKB-KW"/>
</dbReference>
<feature type="compositionally biased region" description="Low complexity" evidence="2">
    <location>
        <begin position="1513"/>
        <end position="1532"/>
    </location>
</feature>
<dbReference type="EMBL" id="LR862130">
    <property type="protein sequence ID" value="CAD1829771.1"/>
    <property type="molecule type" value="Genomic_DNA"/>
</dbReference>
<keyword evidence="1" id="KW-0863">Zinc-finger</keyword>
<dbReference type="GO" id="GO:0003676">
    <property type="term" value="F:nucleic acid binding"/>
    <property type="evidence" value="ECO:0007669"/>
    <property type="project" value="InterPro"/>
</dbReference>
<dbReference type="SUPFAM" id="SSF56672">
    <property type="entry name" value="DNA/RNA polymerases"/>
    <property type="match status" value="1"/>
</dbReference>
<dbReference type="CDD" id="cd01650">
    <property type="entry name" value="RT_nLTR_like"/>
    <property type="match status" value="1"/>
</dbReference>
<keyword evidence="3" id="KW-0812">Transmembrane</keyword>
<evidence type="ECO:0000259" key="5">
    <source>
        <dbReference type="PROSITE" id="PS50878"/>
    </source>
</evidence>
<dbReference type="Gene3D" id="3.60.10.10">
    <property type="entry name" value="Endonuclease/exonuclease/phosphatase"/>
    <property type="match status" value="1"/>
</dbReference>
<dbReference type="InterPro" id="IPR036875">
    <property type="entry name" value="Znf_CCHC_sf"/>
</dbReference>
<organism evidence="6">
    <name type="scientific">Ananas comosus var. bracteatus</name>
    <name type="common">red pineapple</name>
    <dbReference type="NCBI Taxonomy" id="296719"/>
    <lineage>
        <taxon>Eukaryota</taxon>
        <taxon>Viridiplantae</taxon>
        <taxon>Streptophyta</taxon>
        <taxon>Embryophyta</taxon>
        <taxon>Tracheophyta</taxon>
        <taxon>Spermatophyta</taxon>
        <taxon>Magnoliopsida</taxon>
        <taxon>Liliopsida</taxon>
        <taxon>Poales</taxon>
        <taxon>Bromeliaceae</taxon>
        <taxon>Bromelioideae</taxon>
        <taxon>Ananas</taxon>
    </lineage>
</organism>
<reference evidence="6" key="1">
    <citation type="submission" date="2020-07" db="EMBL/GenBank/DDBJ databases">
        <authorList>
            <person name="Lin J."/>
        </authorList>
    </citation>
    <scope>NUCLEOTIDE SEQUENCE</scope>
</reference>
<evidence type="ECO:0000256" key="1">
    <source>
        <dbReference type="PROSITE-ProRule" id="PRU00047"/>
    </source>
</evidence>
<dbReference type="PANTHER" id="PTHR31635:SF196">
    <property type="entry name" value="REVERSE TRANSCRIPTASE DOMAIN-CONTAINING PROTEIN-RELATED"/>
    <property type="match status" value="1"/>
</dbReference>
<dbReference type="SUPFAM" id="SSF56219">
    <property type="entry name" value="DNase I-like"/>
    <property type="match status" value="1"/>
</dbReference>
<dbReference type="PROSITE" id="PS50158">
    <property type="entry name" value="ZF_CCHC"/>
    <property type="match status" value="1"/>
</dbReference>
<dbReference type="InterPro" id="IPR001878">
    <property type="entry name" value="Znf_CCHC"/>
</dbReference>
<dbReference type="PANTHER" id="PTHR31635">
    <property type="entry name" value="REVERSE TRANSCRIPTASE DOMAIN-CONTAINING PROTEIN-RELATED"/>
    <property type="match status" value="1"/>
</dbReference>
<dbReference type="SUPFAM" id="SSF57756">
    <property type="entry name" value="Retrovirus zinc finger-like domains"/>
    <property type="match status" value="1"/>
</dbReference>
<feature type="region of interest" description="Disordered" evidence="2">
    <location>
        <begin position="506"/>
        <end position="726"/>
    </location>
</feature>
<evidence type="ECO:0000313" key="6">
    <source>
        <dbReference type="EMBL" id="CAD1829771.1"/>
    </source>
</evidence>
<feature type="region of interest" description="Disordered" evidence="2">
    <location>
        <begin position="1510"/>
        <end position="1532"/>
    </location>
</feature>
<dbReference type="Gene3D" id="4.10.60.10">
    <property type="entry name" value="Zinc finger, CCHC-type"/>
    <property type="match status" value="1"/>
</dbReference>
<keyword evidence="1" id="KW-0862">Zinc</keyword>